<dbReference type="InterPro" id="IPR046288">
    <property type="entry name" value="DUF6325"/>
</dbReference>
<dbReference type="EMBL" id="CP042305">
    <property type="protein sequence ID" value="QDZ16054.1"/>
    <property type="molecule type" value="Genomic_DNA"/>
</dbReference>
<dbReference type="Pfam" id="PF19850">
    <property type="entry name" value="DUF6325"/>
    <property type="match status" value="1"/>
</dbReference>
<protein>
    <recommendedName>
        <fullName evidence="3">DUF1269 domain-containing protein</fullName>
    </recommendedName>
</protein>
<dbReference type="RefSeq" id="WP_146322058.1">
    <property type="nucleotide sequence ID" value="NZ_CP042305.1"/>
</dbReference>
<organism evidence="1 2">
    <name type="scientific">Humibacter ginsenosidimutans</name>
    <dbReference type="NCBI Taxonomy" id="2599293"/>
    <lineage>
        <taxon>Bacteria</taxon>
        <taxon>Bacillati</taxon>
        <taxon>Actinomycetota</taxon>
        <taxon>Actinomycetes</taxon>
        <taxon>Micrococcales</taxon>
        <taxon>Microbacteriaceae</taxon>
        <taxon>Humibacter</taxon>
    </lineage>
</organism>
<evidence type="ECO:0000313" key="1">
    <source>
        <dbReference type="EMBL" id="QDZ16054.1"/>
    </source>
</evidence>
<dbReference type="OrthoDB" id="4464342at2"/>
<dbReference type="Proteomes" id="UP000320216">
    <property type="component" value="Chromosome"/>
</dbReference>
<keyword evidence="2" id="KW-1185">Reference proteome</keyword>
<sequence>MSELEYGPVEFVLVGFSGEAPDPGVVDAVRELVADGAVRIIDAILLTRNLDGDIETIEIEDASAAYGLEEADLDLSGLAADEDIEYFAESLEPGTSAELLVVELLWAKKLASRLAASGGAVLASERIPAPIVNEVVALARAE</sequence>
<evidence type="ECO:0008006" key="3">
    <source>
        <dbReference type="Google" id="ProtNLM"/>
    </source>
</evidence>
<gene>
    <name evidence="1" type="ORF">FPZ11_15905</name>
</gene>
<accession>A0A5B8M7R6</accession>
<name>A0A5B8M7R6_9MICO</name>
<reference evidence="1 2" key="1">
    <citation type="submission" date="2019-07" db="EMBL/GenBank/DDBJ databases">
        <title>Full genome sequence of Humibacter sp. WJ7-1.</title>
        <authorList>
            <person name="Im W.-T."/>
        </authorList>
    </citation>
    <scope>NUCLEOTIDE SEQUENCE [LARGE SCALE GENOMIC DNA]</scope>
    <source>
        <strain evidence="1 2">WJ7-1</strain>
    </source>
</reference>
<proteinExistence type="predicted"/>
<evidence type="ECO:0000313" key="2">
    <source>
        <dbReference type="Proteomes" id="UP000320216"/>
    </source>
</evidence>
<dbReference type="AlphaFoldDB" id="A0A5B8M7R6"/>
<dbReference type="KEGG" id="huw:FPZ11_15905"/>